<reference evidence="4 5" key="1">
    <citation type="submission" date="2023-02" db="EMBL/GenBank/DDBJ databases">
        <title>Genome sequence of Mucilaginibacter jinjuensis strain KACC 16571.</title>
        <authorList>
            <person name="Kim S."/>
            <person name="Heo J."/>
            <person name="Kwon S.-W."/>
        </authorList>
    </citation>
    <scope>NUCLEOTIDE SEQUENCE [LARGE SCALE GENOMIC DNA]</scope>
    <source>
        <strain evidence="4 5">KACC 16571</strain>
    </source>
</reference>
<dbReference type="EMBL" id="CP117167">
    <property type="protein sequence ID" value="WCT11241.1"/>
    <property type="molecule type" value="Genomic_DNA"/>
</dbReference>
<dbReference type="InterPro" id="IPR036291">
    <property type="entry name" value="NAD(P)-bd_dom_sf"/>
</dbReference>
<dbReference type="InterPro" id="IPR002347">
    <property type="entry name" value="SDR_fam"/>
</dbReference>
<dbReference type="PANTHER" id="PTHR44196">
    <property type="entry name" value="DEHYDROGENASE/REDUCTASE SDR FAMILY MEMBER 7B"/>
    <property type="match status" value="1"/>
</dbReference>
<evidence type="ECO:0000256" key="1">
    <source>
        <dbReference type="ARBA" id="ARBA00006484"/>
    </source>
</evidence>
<evidence type="ECO:0000256" key="3">
    <source>
        <dbReference type="RuleBase" id="RU000363"/>
    </source>
</evidence>
<sequence>MSLFSSRIDVRQPLNKQTIVITGASSGIGRATAIELAQYGCKLVLAARSKEALDEVVDVCDRLGAKSIAIVTDVTDPDAVKELAKDACTFGKCIDVWINIAGIGLLGEFSAVPLEAHTQVIQTNLMGYIHGAYAAMPYFKKQRYGTLINMNSAGAYVAMPYSVAYTASKFGARGYAEALRTEMIDFPDIHICDVYAGFVDTPGPVHAGNYTGKKLKPIPPVIPTTKVASEIVGLVQNPRDSVVIGSTAFMAKIGQSLSPKITRFGLLKFMQHYFKNAECEPVTNGTIFEPGDKRTDYKIAGGYASKKITKSRAKLAGIASLAATGAFLIVRKLL</sequence>
<dbReference type="Gene3D" id="3.40.50.720">
    <property type="entry name" value="NAD(P)-binding Rossmann-like Domain"/>
    <property type="match status" value="1"/>
</dbReference>
<dbReference type="SUPFAM" id="SSF51735">
    <property type="entry name" value="NAD(P)-binding Rossmann-fold domains"/>
    <property type="match status" value="1"/>
</dbReference>
<organism evidence="4 5">
    <name type="scientific">Mucilaginibacter jinjuensis</name>
    <dbReference type="NCBI Taxonomy" id="1176721"/>
    <lineage>
        <taxon>Bacteria</taxon>
        <taxon>Pseudomonadati</taxon>
        <taxon>Bacteroidota</taxon>
        <taxon>Sphingobacteriia</taxon>
        <taxon>Sphingobacteriales</taxon>
        <taxon>Sphingobacteriaceae</taxon>
        <taxon>Mucilaginibacter</taxon>
    </lineage>
</organism>
<dbReference type="RefSeq" id="WP_273629431.1">
    <property type="nucleotide sequence ID" value="NZ_CP117167.1"/>
</dbReference>
<dbReference type="PRINTS" id="PR00081">
    <property type="entry name" value="GDHRDH"/>
</dbReference>
<dbReference type="PANTHER" id="PTHR44196:SF1">
    <property type="entry name" value="DEHYDROGENASE_REDUCTASE SDR FAMILY MEMBER 7B"/>
    <property type="match status" value="1"/>
</dbReference>
<keyword evidence="5" id="KW-1185">Reference proteome</keyword>
<dbReference type="InterPro" id="IPR020904">
    <property type="entry name" value="Sc_DH/Rdtase_CS"/>
</dbReference>
<evidence type="ECO:0000313" key="4">
    <source>
        <dbReference type="EMBL" id="WCT11241.1"/>
    </source>
</evidence>
<dbReference type="PRINTS" id="PR00080">
    <property type="entry name" value="SDRFAMILY"/>
</dbReference>
<dbReference type="Proteomes" id="UP001216139">
    <property type="component" value="Chromosome"/>
</dbReference>
<protein>
    <submittedName>
        <fullName evidence="4">SDR family oxidoreductase</fullName>
    </submittedName>
</protein>
<proteinExistence type="inferred from homology"/>
<evidence type="ECO:0000313" key="5">
    <source>
        <dbReference type="Proteomes" id="UP001216139"/>
    </source>
</evidence>
<keyword evidence="2" id="KW-0560">Oxidoreductase</keyword>
<evidence type="ECO:0000256" key="2">
    <source>
        <dbReference type="ARBA" id="ARBA00023002"/>
    </source>
</evidence>
<gene>
    <name evidence="4" type="ORF">PQO05_21100</name>
</gene>
<dbReference type="NCBIfam" id="NF004792">
    <property type="entry name" value="PRK06139.1"/>
    <property type="match status" value="1"/>
</dbReference>
<name>A0ABY7T5X7_9SPHI</name>
<dbReference type="PROSITE" id="PS00061">
    <property type="entry name" value="ADH_SHORT"/>
    <property type="match status" value="1"/>
</dbReference>
<comment type="similarity">
    <text evidence="1 3">Belongs to the short-chain dehydrogenases/reductases (SDR) family.</text>
</comment>
<dbReference type="Pfam" id="PF00106">
    <property type="entry name" value="adh_short"/>
    <property type="match status" value="1"/>
</dbReference>
<accession>A0ABY7T5X7</accession>